<dbReference type="PANTHER" id="PTHR22726:SF1">
    <property type="entry name" value="METALLOENDOPEPTIDASE OMA1, MITOCHONDRIAL"/>
    <property type="match status" value="1"/>
</dbReference>
<keyword evidence="7" id="KW-0732">Signal</keyword>
<feature type="signal peptide" evidence="7">
    <location>
        <begin position="1"/>
        <end position="21"/>
    </location>
</feature>
<organism evidence="9 10">
    <name type="scientific">Hyphococcus flavus</name>
    <dbReference type="NCBI Taxonomy" id="1866326"/>
    <lineage>
        <taxon>Bacteria</taxon>
        <taxon>Pseudomonadati</taxon>
        <taxon>Pseudomonadota</taxon>
        <taxon>Alphaproteobacteria</taxon>
        <taxon>Parvularculales</taxon>
        <taxon>Parvularculaceae</taxon>
        <taxon>Hyphococcus</taxon>
    </lineage>
</organism>
<proteinExistence type="predicted"/>
<dbReference type="KEGG" id="hfl:PUV54_12470"/>
<dbReference type="GO" id="GO:0004222">
    <property type="term" value="F:metalloendopeptidase activity"/>
    <property type="evidence" value="ECO:0007669"/>
    <property type="project" value="InterPro"/>
</dbReference>
<dbReference type="PANTHER" id="PTHR22726">
    <property type="entry name" value="METALLOENDOPEPTIDASE OMA1"/>
    <property type="match status" value="1"/>
</dbReference>
<keyword evidence="4 9" id="KW-0378">Hydrolase</keyword>
<keyword evidence="5" id="KW-0862">Zinc</keyword>
<evidence type="ECO:0000256" key="1">
    <source>
        <dbReference type="ARBA" id="ARBA00001947"/>
    </source>
</evidence>
<comment type="cofactor">
    <cofactor evidence="1">
        <name>Zn(2+)</name>
        <dbReference type="ChEBI" id="CHEBI:29105"/>
    </cofactor>
</comment>
<evidence type="ECO:0000256" key="5">
    <source>
        <dbReference type="ARBA" id="ARBA00022833"/>
    </source>
</evidence>
<dbReference type="EC" id="3.4.24.-" evidence="9"/>
<evidence type="ECO:0000259" key="8">
    <source>
        <dbReference type="Pfam" id="PF01435"/>
    </source>
</evidence>
<reference evidence="9" key="1">
    <citation type="submission" date="2023-02" db="EMBL/GenBank/DDBJ databases">
        <title>Genome sequence of Hyphococcus flavus.</title>
        <authorList>
            <person name="Rong J.-C."/>
            <person name="Zhao Q."/>
            <person name="Yi M."/>
            <person name="Wu J.-Y."/>
        </authorList>
    </citation>
    <scope>NUCLEOTIDE SEQUENCE</scope>
    <source>
        <strain evidence="9">MCCC 1K03223</strain>
    </source>
</reference>
<keyword evidence="10" id="KW-1185">Reference proteome</keyword>
<dbReference type="Gene3D" id="3.30.2010.10">
    <property type="entry name" value="Metalloproteases ('zincins'), catalytic domain"/>
    <property type="match status" value="1"/>
</dbReference>
<dbReference type="InterPro" id="IPR001915">
    <property type="entry name" value="Peptidase_M48"/>
</dbReference>
<feature type="domain" description="Peptidase M48" evidence="8">
    <location>
        <begin position="60"/>
        <end position="242"/>
    </location>
</feature>
<evidence type="ECO:0000256" key="6">
    <source>
        <dbReference type="ARBA" id="ARBA00023049"/>
    </source>
</evidence>
<dbReference type="EMBL" id="CP118166">
    <property type="protein sequence ID" value="WDI30767.1"/>
    <property type="molecule type" value="Genomic_DNA"/>
</dbReference>
<evidence type="ECO:0000313" key="9">
    <source>
        <dbReference type="EMBL" id="WDI30767.1"/>
    </source>
</evidence>
<dbReference type="Pfam" id="PF01435">
    <property type="entry name" value="Peptidase_M48"/>
    <property type="match status" value="1"/>
</dbReference>
<gene>
    <name evidence="9" type="ORF">PUV54_12470</name>
</gene>
<keyword evidence="3" id="KW-0479">Metal-binding</keyword>
<keyword evidence="6 9" id="KW-0482">Metalloprotease</keyword>
<evidence type="ECO:0000256" key="7">
    <source>
        <dbReference type="SAM" id="SignalP"/>
    </source>
</evidence>
<keyword evidence="2" id="KW-0645">Protease</keyword>
<dbReference type="GO" id="GO:0046872">
    <property type="term" value="F:metal ion binding"/>
    <property type="evidence" value="ECO:0007669"/>
    <property type="project" value="UniProtKB-KW"/>
</dbReference>
<sequence>MGIFNSTVRTVLAGLAGLALAACASTGGPLGLSPQQEQALGQQQHPQILAAFGGEVDDPQLRAYVERVFNRLMATDPTLPAMNIYVLDSPVINAMAVPGHVYVTRGLLALANSEAELAGVIGHEIGHNQKRHIAKRVSRSNLAQLGTVAAAILTGDESTAQAIGQGAQLYLLNYSRDQEYESDLVGTRLLASSGYDPLGAAFFLNTLGAWTNLEAQIAGVQQPPEYLKTHPNSANRVQRAAQEANALRQAGATSDEVNRNVFLNAIDGMIYGDDPQTQGYIDGRTFIHPQIGIAFTAPMGFQLANSSQAVTGRSASGAQMQFSAASSDKAPSALIEQELSQALGVNLAPARSGNINNRPAAMGRARANTNSGAVDVTAYVIRWQGTTNYVFLWVTPANQTGQMERALQQSVESLRTVNAQSLNVPDATRIDVITAQSGDTARGLSRYMAFPSYQFERFAIMNGLDSDAAVRSGERYKLVR</sequence>
<evidence type="ECO:0000313" key="10">
    <source>
        <dbReference type="Proteomes" id="UP001214043"/>
    </source>
</evidence>
<dbReference type="GO" id="GO:0016020">
    <property type="term" value="C:membrane"/>
    <property type="evidence" value="ECO:0007669"/>
    <property type="project" value="TreeGrafter"/>
</dbReference>
<name>A0AAE9ZDY8_9PROT</name>
<dbReference type="GO" id="GO:0051603">
    <property type="term" value="P:proteolysis involved in protein catabolic process"/>
    <property type="evidence" value="ECO:0007669"/>
    <property type="project" value="TreeGrafter"/>
</dbReference>
<evidence type="ECO:0000256" key="3">
    <source>
        <dbReference type="ARBA" id="ARBA00022723"/>
    </source>
</evidence>
<evidence type="ECO:0000256" key="4">
    <source>
        <dbReference type="ARBA" id="ARBA00022801"/>
    </source>
</evidence>
<dbReference type="RefSeq" id="WP_274492587.1">
    <property type="nucleotide sequence ID" value="NZ_CP118166.1"/>
</dbReference>
<protein>
    <submittedName>
        <fullName evidence="9">M48 family metalloprotease</fullName>
        <ecNumber evidence="9">3.4.24.-</ecNumber>
    </submittedName>
</protein>
<accession>A0AAE9ZDY8</accession>
<dbReference type="InterPro" id="IPR051156">
    <property type="entry name" value="Mito/Outer_Membr_Metalloprot"/>
</dbReference>
<dbReference type="Proteomes" id="UP001214043">
    <property type="component" value="Chromosome"/>
</dbReference>
<evidence type="ECO:0000256" key="2">
    <source>
        <dbReference type="ARBA" id="ARBA00022670"/>
    </source>
</evidence>
<feature type="chain" id="PRO_5042103473" evidence="7">
    <location>
        <begin position="22"/>
        <end position="480"/>
    </location>
</feature>
<dbReference type="AlphaFoldDB" id="A0AAE9ZDY8"/>